<reference evidence="2" key="1">
    <citation type="submission" date="2016-10" db="EMBL/GenBank/DDBJ databases">
        <title>The complete genome sequence of the rumen bacterium Butyrivibrio hungatei MB2003.</title>
        <authorList>
            <person name="Palevich N."/>
            <person name="Kelly W.J."/>
            <person name="Leahy S.C."/>
            <person name="Altermann E."/>
            <person name="Rakonjac J."/>
            <person name="Attwood G.T."/>
        </authorList>
    </citation>
    <scope>NUCLEOTIDE SEQUENCE [LARGE SCALE GENOMIC DNA]</scope>
    <source>
        <strain evidence="2">MB2003</strain>
        <plasmid evidence="2">Plasmid pnp144</plasmid>
    </source>
</reference>
<evidence type="ECO:0000313" key="2">
    <source>
        <dbReference type="Proteomes" id="UP000179284"/>
    </source>
</evidence>
<dbReference type="EMBL" id="CP017832">
    <property type="protein sequence ID" value="AOZ97881.1"/>
    <property type="molecule type" value="Genomic_DNA"/>
</dbReference>
<protein>
    <submittedName>
        <fullName evidence="1">Uncharacterized protein</fullName>
    </submittedName>
</protein>
<dbReference type="KEGG" id="bhu:bhn_II082"/>
<dbReference type="RefSeq" id="WP_071177640.1">
    <property type="nucleotide sequence ID" value="NZ_CP017832.1"/>
</dbReference>
<sequence length="182" mass="21060">MNKYIDAIKKAYVNKELEKLLGCNDTYVLDSSHKHYLSEDLRLTGRLQEESDPINFRAILSATEEYYCSLNTSGEKKKFSCDFRNSIEYLLASGDEKQVYFASKIYFLLGERDAKDIFYPFKGLYLSLKQNVIVNLIRCRNDLKNARIYEGKRENSGLWGAIITLNDNAIKEVKLEKIKEGV</sequence>
<keyword evidence="1" id="KW-0614">Plasmid</keyword>
<keyword evidence="2" id="KW-1185">Reference proteome</keyword>
<accession>A0A1D9P5R9</accession>
<geneLocation type="plasmid" evidence="2">
    <name>pnp144</name>
</geneLocation>
<gene>
    <name evidence="1" type="ORF">bhn_II082</name>
</gene>
<dbReference type="AlphaFoldDB" id="A0A1D9P5R9"/>
<proteinExistence type="predicted"/>
<dbReference type="Proteomes" id="UP000179284">
    <property type="component" value="Plasmid pNP144"/>
</dbReference>
<organism evidence="1 2">
    <name type="scientific">Butyrivibrio hungatei</name>
    <dbReference type="NCBI Taxonomy" id="185008"/>
    <lineage>
        <taxon>Bacteria</taxon>
        <taxon>Bacillati</taxon>
        <taxon>Bacillota</taxon>
        <taxon>Clostridia</taxon>
        <taxon>Lachnospirales</taxon>
        <taxon>Lachnospiraceae</taxon>
        <taxon>Butyrivibrio</taxon>
    </lineage>
</organism>
<name>A0A1D9P5R9_9FIRM</name>
<evidence type="ECO:0000313" key="1">
    <source>
        <dbReference type="EMBL" id="AOZ97881.1"/>
    </source>
</evidence>